<reference evidence="2" key="2">
    <citation type="submission" date="2020-09" db="EMBL/GenBank/DDBJ databases">
        <authorList>
            <person name="Sun Q."/>
            <person name="Kim S."/>
        </authorList>
    </citation>
    <scope>NUCLEOTIDE SEQUENCE</scope>
    <source>
        <strain evidence="2">KCTC 42731</strain>
    </source>
</reference>
<feature type="transmembrane region" description="Helical" evidence="1">
    <location>
        <begin position="20"/>
        <end position="47"/>
    </location>
</feature>
<protein>
    <recommendedName>
        <fullName evidence="4">DUF2306 domain-containing protein</fullName>
    </recommendedName>
</protein>
<feature type="transmembrane region" description="Helical" evidence="1">
    <location>
        <begin position="133"/>
        <end position="155"/>
    </location>
</feature>
<dbReference type="InterPro" id="IPR018750">
    <property type="entry name" value="DUF2306_membrane"/>
</dbReference>
<evidence type="ECO:0000313" key="3">
    <source>
        <dbReference type="Proteomes" id="UP000623842"/>
    </source>
</evidence>
<feature type="transmembrane region" description="Helical" evidence="1">
    <location>
        <begin position="209"/>
        <end position="228"/>
    </location>
</feature>
<dbReference type="Proteomes" id="UP000623842">
    <property type="component" value="Unassembled WGS sequence"/>
</dbReference>
<sequence length="238" mass="26978">MTQDIRLSNKAQKVTSSFNWPTVSILLIIFAIPAIPAVFILIFVALGLGETPIQSEFINPVYYQKPVVIFTHGIFGILFFVSAPFQFSTYLRQRYKQWHRMAGCITIISGIGIALSGIAMHHMLTPDVKGARYLSLLAFSAIMSLSFIVGFYYAWRKSFTNHQCWMYRAIAISATPISLLVIEISLNLLFGQLMAYELIHQFLFDYGRVFVVVLNLVFIECFISKTLLSSQNFAARYG</sequence>
<proteinExistence type="predicted"/>
<keyword evidence="1" id="KW-0472">Membrane</keyword>
<evidence type="ECO:0008006" key="4">
    <source>
        <dbReference type="Google" id="ProtNLM"/>
    </source>
</evidence>
<dbReference type="EMBL" id="BNCK01000011">
    <property type="protein sequence ID" value="GHG05216.1"/>
    <property type="molecule type" value="Genomic_DNA"/>
</dbReference>
<name>A0A919BQE7_9GAMM</name>
<dbReference type="AlphaFoldDB" id="A0A919BQE7"/>
<dbReference type="RefSeq" id="WP_189774066.1">
    <property type="nucleotide sequence ID" value="NZ_BNCK01000011.1"/>
</dbReference>
<feature type="transmembrane region" description="Helical" evidence="1">
    <location>
        <begin position="167"/>
        <end position="189"/>
    </location>
</feature>
<dbReference type="Pfam" id="PF10067">
    <property type="entry name" value="DUF2306"/>
    <property type="match status" value="1"/>
</dbReference>
<accession>A0A919BQE7</accession>
<comment type="caution">
    <text evidence="2">The sequence shown here is derived from an EMBL/GenBank/DDBJ whole genome shotgun (WGS) entry which is preliminary data.</text>
</comment>
<reference evidence="2" key="1">
    <citation type="journal article" date="2014" name="Int. J. Syst. Evol. Microbiol.">
        <title>Complete genome sequence of Corynebacterium casei LMG S-19264T (=DSM 44701T), isolated from a smear-ripened cheese.</title>
        <authorList>
            <consortium name="US DOE Joint Genome Institute (JGI-PGF)"/>
            <person name="Walter F."/>
            <person name="Albersmeier A."/>
            <person name="Kalinowski J."/>
            <person name="Ruckert C."/>
        </authorList>
    </citation>
    <scope>NUCLEOTIDE SEQUENCE</scope>
    <source>
        <strain evidence="2">KCTC 42731</strain>
    </source>
</reference>
<organism evidence="2 3">
    <name type="scientific">Thalassotalea marina</name>
    <dbReference type="NCBI Taxonomy" id="1673741"/>
    <lineage>
        <taxon>Bacteria</taxon>
        <taxon>Pseudomonadati</taxon>
        <taxon>Pseudomonadota</taxon>
        <taxon>Gammaproteobacteria</taxon>
        <taxon>Alteromonadales</taxon>
        <taxon>Colwelliaceae</taxon>
        <taxon>Thalassotalea</taxon>
    </lineage>
</organism>
<gene>
    <name evidence="2" type="ORF">GCM10017161_38490</name>
</gene>
<evidence type="ECO:0000256" key="1">
    <source>
        <dbReference type="SAM" id="Phobius"/>
    </source>
</evidence>
<keyword evidence="1" id="KW-0812">Transmembrane</keyword>
<keyword evidence="3" id="KW-1185">Reference proteome</keyword>
<feature type="transmembrane region" description="Helical" evidence="1">
    <location>
        <begin position="67"/>
        <end position="89"/>
    </location>
</feature>
<feature type="transmembrane region" description="Helical" evidence="1">
    <location>
        <begin position="101"/>
        <end position="121"/>
    </location>
</feature>
<evidence type="ECO:0000313" key="2">
    <source>
        <dbReference type="EMBL" id="GHG05216.1"/>
    </source>
</evidence>
<keyword evidence="1" id="KW-1133">Transmembrane helix</keyword>